<dbReference type="Proteomes" id="UP000314986">
    <property type="component" value="Unassembled WGS sequence"/>
</dbReference>
<dbReference type="InterPro" id="IPR018181">
    <property type="entry name" value="Heat_shock_70_CS"/>
</dbReference>
<name>A0A4W3KHL8_CALMI</name>
<dbReference type="InterPro" id="IPR029048">
    <property type="entry name" value="HSP70_C_sf"/>
</dbReference>
<dbReference type="SUPFAM" id="SSF100920">
    <property type="entry name" value="Heat shock protein 70kD (HSP70), peptide-binding domain"/>
    <property type="match status" value="1"/>
</dbReference>
<reference evidence="6" key="3">
    <citation type="journal article" date="2014" name="Nature">
        <title>Elephant shark genome provides unique insights into gnathostome evolution.</title>
        <authorList>
            <consortium name="International Elephant Shark Genome Sequencing Consortium"/>
            <person name="Venkatesh B."/>
            <person name="Lee A.P."/>
            <person name="Ravi V."/>
            <person name="Maurya A.K."/>
            <person name="Lian M.M."/>
            <person name="Swann J.B."/>
            <person name="Ohta Y."/>
            <person name="Flajnik M.F."/>
            <person name="Sutoh Y."/>
            <person name="Kasahara M."/>
            <person name="Hoon S."/>
            <person name="Gangu V."/>
            <person name="Roy S.W."/>
            <person name="Irimia M."/>
            <person name="Korzh V."/>
            <person name="Kondrychyn I."/>
            <person name="Lim Z.W."/>
            <person name="Tay B.H."/>
            <person name="Tohari S."/>
            <person name="Kong K.W."/>
            <person name="Ho S."/>
            <person name="Lorente-Galdos B."/>
            <person name="Quilez J."/>
            <person name="Marques-Bonet T."/>
            <person name="Raney B.J."/>
            <person name="Ingham P.W."/>
            <person name="Tay A."/>
            <person name="Hillier L.W."/>
            <person name="Minx P."/>
            <person name="Boehm T."/>
            <person name="Wilson R.K."/>
            <person name="Brenner S."/>
            <person name="Warren W.C."/>
        </authorList>
    </citation>
    <scope>NUCLEOTIDE SEQUENCE [LARGE SCALE GENOMIC DNA]</scope>
</reference>
<dbReference type="FunFam" id="3.90.640.10:FF:000004">
    <property type="entry name" value="Heat shock 70 kDa protein 4"/>
    <property type="match status" value="1"/>
</dbReference>
<reference evidence="6" key="2">
    <citation type="journal article" date="2007" name="PLoS Biol.">
        <title>Survey sequencing and comparative analysis of the elephant shark (Callorhinchus milii) genome.</title>
        <authorList>
            <person name="Venkatesh B."/>
            <person name="Kirkness E.F."/>
            <person name="Loh Y.H."/>
            <person name="Halpern A.L."/>
            <person name="Lee A.P."/>
            <person name="Johnson J."/>
            <person name="Dandona N."/>
            <person name="Viswanathan L.D."/>
            <person name="Tay A."/>
            <person name="Venter J.C."/>
            <person name="Strausberg R.L."/>
            <person name="Brenner S."/>
        </authorList>
    </citation>
    <scope>NUCLEOTIDE SEQUENCE [LARGE SCALE GENOMIC DNA]</scope>
</reference>
<dbReference type="PROSITE" id="PS00329">
    <property type="entry name" value="HSP70_2"/>
    <property type="match status" value="1"/>
</dbReference>
<dbReference type="GO" id="GO:0005634">
    <property type="term" value="C:nucleus"/>
    <property type="evidence" value="ECO:0007669"/>
    <property type="project" value="TreeGrafter"/>
</dbReference>
<protein>
    <recommendedName>
        <fullName evidence="7">Heat shock 70 kDa protein 4L</fullName>
    </recommendedName>
</protein>
<dbReference type="InterPro" id="IPR013126">
    <property type="entry name" value="Hsp_70_fam"/>
</dbReference>
<evidence type="ECO:0000256" key="3">
    <source>
        <dbReference type="ARBA" id="ARBA00022840"/>
    </source>
</evidence>
<dbReference type="Pfam" id="PF00012">
    <property type="entry name" value="HSP70"/>
    <property type="match status" value="1"/>
</dbReference>
<dbReference type="GO" id="GO:0140662">
    <property type="term" value="F:ATP-dependent protein folding chaperone"/>
    <property type="evidence" value="ECO:0007669"/>
    <property type="project" value="InterPro"/>
</dbReference>
<dbReference type="Gene3D" id="1.20.1270.10">
    <property type="match status" value="1"/>
</dbReference>
<dbReference type="Gene3D" id="3.30.420.40">
    <property type="match status" value="2"/>
</dbReference>
<evidence type="ECO:0000313" key="5">
    <source>
        <dbReference type="Ensembl" id="ENSCMIP00000046900.1"/>
    </source>
</evidence>
<dbReference type="GO" id="GO:0005524">
    <property type="term" value="F:ATP binding"/>
    <property type="evidence" value="ECO:0007669"/>
    <property type="project" value="UniProtKB-KW"/>
</dbReference>
<dbReference type="GeneTree" id="ENSGT00940000159635"/>
<keyword evidence="4" id="KW-0175">Coiled coil</keyword>
<dbReference type="Ensembl" id="ENSCMIT00000047564.1">
    <property type="protein sequence ID" value="ENSCMIP00000046900.1"/>
    <property type="gene ID" value="ENSCMIG00000019249.1"/>
</dbReference>
<dbReference type="GO" id="GO:0005829">
    <property type="term" value="C:cytosol"/>
    <property type="evidence" value="ECO:0007669"/>
    <property type="project" value="TreeGrafter"/>
</dbReference>
<dbReference type="FunFam" id="3.30.420.40:FF:000495">
    <property type="entry name" value="Heat shock protein 4b"/>
    <property type="match status" value="1"/>
</dbReference>
<dbReference type="AlphaFoldDB" id="A0A4W3KHL8"/>
<reference evidence="6" key="1">
    <citation type="journal article" date="2006" name="Science">
        <title>Ancient noncoding elements conserved in the human genome.</title>
        <authorList>
            <person name="Venkatesh B."/>
            <person name="Kirkness E.F."/>
            <person name="Loh Y.H."/>
            <person name="Halpern A.L."/>
            <person name="Lee A.P."/>
            <person name="Johnson J."/>
            <person name="Dandona N."/>
            <person name="Viswanathan L.D."/>
            <person name="Tay A."/>
            <person name="Venter J.C."/>
            <person name="Strausberg R.L."/>
            <person name="Brenner S."/>
        </authorList>
    </citation>
    <scope>NUCLEOTIDE SEQUENCE [LARGE SCALE GENOMIC DNA]</scope>
</reference>
<dbReference type="InterPro" id="IPR043129">
    <property type="entry name" value="ATPase_NBD"/>
</dbReference>
<sequence length="502" mass="57109">MYLDNEQHFSIEQITAMLLSKLKSTAEIDLKRPVSDCVISVPYFFTNAERNSMLAAARIAGLNCLRLMNDTTAAALTYGIYKDFPAADEKATIVAFVDMGHSAFQVSICAFNKGKFKVLATAFDPYLGGRNFDEILVEYFCSEFKTKYKLDVKSNIRAFLRLNEECEKLKKLISTNSIDIPLNIECLMNDLDVTGKMNRAQFEELCAELLKRIEIPVKSVMEQINFKPEDISAVEIIGGAIRIQAVKEKIIQLFGKNISTTLNADEAIAKGCALQCAILSPAFKVREFCIIDVVPFPIIMKWTTKKNAPEEIQEIFSQNDPVPASRILTFVRKGPFELEASFKDSKSFSQPEKNIGKVKPCKFNRIRPKASVVANVERALPMAKNMLFIVKEMRELDRLEEERNDARNDVEEYLYSFRSSLYGPNFSEKVNEDLDRIKMLGYLNQIEEWLYEEGENVAKQVYLDKLLELKVSIRNVSFSIGHRSEQQLGLVHTIQNKIDVTI</sequence>
<dbReference type="PRINTS" id="PR00301">
    <property type="entry name" value="HEATSHOCK70"/>
</dbReference>
<reference evidence="5" key="5">
    <citation type="submission" date="2025-09" db="UniProtKB">
        <authorList>
            <consortium name="Ensembl"/>
        </authorList>
    </citation>
    <scope>IDENTIFICATION</scope>
</reference>
<evidence type="ECO:0000256" key="4">
    <source>
        <dbReference type="SAM" id="Coils"/>
    </source>
</evidence>
<feature type="coiled-coil region" evidence="4">
    <location>
        <begin position="389"/>
        <end position="416"/>
    </location>
</feature>
<evidence type="ECO:0008006" key="7">
    <source>
        <dbReference type="Google" id="ProtNLM"/>
    </source>
</evidence>
<dbReference type="Gene3D" id="3.90.640.10">
    <property type="entry name" value="Actin, Chain A, domain 4"/>
    <property type="match status" value="1"/>
</dbReference>
<organism evidence="5 6">
    <name type="scientific">Callorhinchus milii</name>
    <name type="common">Ghost shark</name>
    <dbReference type="NCBI Taxonomy" id="7868"/>
    <lineage>
        <taxon>Eukaryota</taxon>
        <taxon>Metazoa</taxon>
        <taxon>Chordata</taxon>
        <taxon>Craniata</taxon>
        <taxon>Vertebrata</taxon>
        <taxon>Chondrichthyes</taxon>
        <taxon>Holocephali</taxon>
        <taxon>Chimaeriformes</taxon>
        <taxon>Callorhinchidae</taxon>
        <taxon>Callorhinchus</taxon>
    </lineage>
</organism>
<proteinExistence type="inferred from homology"/>
<reference evidence="5" key="4">
    <citation type="submission" date="2025-08" db="UniProtKB">
        <authorList>
            <consortium name="Ensembl"/>
        </authorList>
    </citation>
    <scope>IDENTIFICATION</scope>
</reference>
<evidence type="ECO:0000256" key="1">
    <source>
        <dbReference type="ARBA" id="ARBA00007381"/>
    </source>
</evidence>
<dbReference type="PANTHER" id="PTHR45639:SF2">
    <property type="entry name" value="HEAT SHOCK PROTEIN 105 KDA"/>
    <property type="match status" value="1"/>
</dbReference>
<dbReference type="SUPFAM" id="SSF100934">
    <property type="entry name" value="Heat shock protein 70kD (HSP70), C-terminal subdomain"/>
    <property type="match status" value="1"/>
</dbReference>
<comment type="similarity">
    <text evidence="1">Belongs to the heat shock protein 70 family.</text>
</comment>
<evidence type="ECO:0000256" key="2">
    <source>
        <dbReference type="ARBA" id="ARBA00022741"/>
    </source>
</evidence>
<dbReference type="InterPro" id="IPR029047">
    <property type="entry name" value="HSP70_peptide-bd_sf"/>
</dbReference>
<keyword evidence="3" id="KW-0067">ATP-binding</keyword>
<accession>A0A4W3KHL8</accession>
<keyword evidence="2" id="KW-0547">Nucleotide-binding</keyword>
<evidence type="ECO:0000313" key="6">
    <source>
        <dbReference type="Proteomes" id="UP000314986"/>
    </source>
</evidence>
<dbReference type="SUPFAM" id="SSF53067">
    <property type="entry name" value="Actin-like ATPase domain"/>
    <property type="match status" value="2"/>
</dbReference>
<dbReference type="PANTHER" id="PTHR45639">
    <property type="entry name" value="HSC70CB, ISOFORM G-RELATED"/>
    <property type="match status" value="1"/>
</dbReference>
<dbReference type="Gene3D" id="2.60.34.10">
    <property type="entry name" value="Substrate Binding Domain Of DNAk, Chain A, domain 1"/>
    <property type="match status" value="1"/>
</dbReference>
<keyword evidence="6" id="KW-1185">Reference proteome</keyword>